<accession>A0AAV4MP40</accession>
<dbReference type="AlphaFoldDB" id="A0AAV4MP40"/>
<organism evidence="1 2">
    <name type="scientific">Caerostris extrusa</name>
    <name type="common">Bark spider</name>
    <name type="synonym">Caerostris bankana</name>
    <dbReference type="NCBI Taxonomy" id="172846"/>
    <lineage>
        <taxon>Eukaryota</taxon>
        <taxon>Metazoa</taxon>
        <taxon>Ecdysozoa</taxon>
        <taxon>Arthropoda</taxon>
        <taxon>Chelicerata</taxon>
        <taxon>Arachnida</taxon>
        <taxon>Araneae</taxon>
        <taxon>Araneomorphae</taxon>
        <taxon>Entelegynae</taxon>
        <taxon>Araneoidea</taxon>
        <taxon>Araneidae</taxon>
        <taxon>Caerostris</taxon>
    </lineage>
</organism>
<protein>
    <submittedName>
        <fullName evidence="1">Uncharacterized protein</fullName>
    </submittedName>
</protein>
<proteinExistence type="predicted"/>
<comment type="caution">
    <text evidence="1">The sequence shown here is derived from an EMBL/GenBank/DDBJ whole genome shotgun (WGS) entry which is preliminary data.</text>
</comment>
<sequence length="99" mass="11638">MFSCFCLIIIRCFEKSSQIAIPNHRSQYNLAAGWFCVPFWFVIPHHQPNNGSLNVAIRFSRTRSYFCCDILLSSQRQLWWKSLKIYSSGIFNTSLRILL</sequence>
<dbReference type="Proteomes" id="UP001054945">
    <property type="component" value="Unassembled WGS sequence"/>
</dbReference>
<name>A0AAV4MP40_CAEEX</name>
<reference evidence="1 2" key="1">
    <citation type="submission" date="2021-06" db="EMBL/GenBank/DDBJ databases">
        <title>Caerostris extrusa draft genome.</title>
        <authorList>
            <person name="Kono N."/>
            <person name="Arakawa K."/>
        </authorList>
    </citation>
    <scope>NUCLEOTIDE SEQUENCE [LARGE SCALE GENOMIC DNA]</scope>
</reference>
<dbReference type="EMBL" id="BPLR01002393">
    <property type="protein sequence ID" value="GIX73256.1"/>
    <property type="molecule type" value="Genomic_DNA"/>
</dbReference>
<gene>
    <name evidence="1" type="ORF">CEXT_458921</name>
</gene>
<evidence type="ECO:0000313" key="2">
    <source>
        <dbReference type="Proteomes" id="UP001054945"/>
    </source>
</evidence>
<evidence type="ECO:0000313" key="1">
    <source>
        <dbReference type="EMBL" id="GIX73256.1"/>
    </source>
</evidence>
<keyword evidence="2" id="KW-1185">Reference proteome</keyword>